<dbReference type="AlphaFoldDB" id="A0A6J6EVN9"/>
<dbReference type="PANTHER" id="PTHR42736:SF1">
    <property type="entry name" value="PROTEIN-GLUTAMINE GAMMA-GLUTAMYLTRANSFERASE"/>
    <property type="match status" value="1"/>
</dbReference>
<dbReference type="InterPro" id="IPR038765">
    <property type="entry name" value="Papain-like_cys_pep_sf"/>
</dbReference>
<proteinExistence type="predicted"/>
<feature type="transmembrane region" description="Helical" evidence="2">
    <location>
        <begin position="37"/>
        <end position="60"/>
    </location>
</feature>
<evidence type="ECO:0000259" key="3">
    <source>
        <dbReference type="SMART" id="SM00460"/>
    </source>
</evidence>
<dbReference type="SMART" id="SM00460">
    <property type="entry name" value="TGc"/>
    <property type="match status" value="1"/>
</dbReference>
<organism evidence="4">
    <name type="scientific">freshwater metagenome</name>
    <dbReference type="NCBI Taxonomy" id="449393"/>
    <lineage>
        <taxon>unclassified sequences</taxon>
        <taxon>metagenomes</taxon>
        <taxon>ecological metagenomes</taxon>
    </lineage>
</organism>
<evidence type="ECO:0000256" key="2">
    <source>
        <dbReference type="SAM" id="Phobius"/>
    </source>
</evidence>
<keyword evidence="2" id="KW-0472">Membrane</keyword>
<evidence type="ECO:0000256" key="1">
    <source>
        <dbReference type="SAM" id="MobiDB-lite"/>
    </source>
</evidence>
<dbReference type="InterPro" id="IPR002931">
    <property type="entry name" value="Transglutaminase-like"/>
</dbReference>
<keyword evidence="2" id="KW-1133">Transmembrane helix</keyword>
<gene>
    <name evidence="4" type="ORF">UFOPK1493_02997</name>
</gene>
<name>A0A6J6EVN9_9ZZZZ</name>
<dbReference type="Gene3D" id="3.10.620.30">
    <property type="match status" value="1"/>
</dbReference>
<protein>
    <submittedName>
        <fullName evidence="4">Unannotated protein</fullName>
    </submittedName>
</protein>
<feature type="domain" description="Transglutaminase-like" evidence="3">
    <location>
        <begin position="287"/>
        <end position="357"/>
    </location>
</feature>
<feature type="transmembrane region" description="Helical" evidence="2">
    <location>
        <begin position="6"/>
        <end position="25"/>
    </location>
</feature>
<reference evidence="4" key="1">
    <citation type="submission" date="2020-05" db="EMBL/GenBank/DDBJ databases">
        <authorList>
            <person name="Chiriac C."/>
            <person name="Salcher M."/>
            <person name="Ghai R."/>
            <person name="Kavagutti S V."/>
        </authorList>
    </citation>
    <scope>NUCLEOTIDE SEQUENCE</scope>
</reference>
<evidence type="ECO:0000313" key="4">
    <source>
        <dbReference type="EMBL" id="CAB4580047.1"/>
    </source>
</evidence>
<sequence length="562" mass="59514">MSAEAGAPPLWWVVAWVVAALATLLPHRRRTRSGLAMAHAAIMTVLAVVTVLVAGSALAAERFDPRARIDAPATPETGISPLARLDEWRSRVPAVEVFRSTLSSAQRWRLVGLTRYDGRTWLPADDYRVSSSVVGPTDPDEATVRAEVRIGELDAAWLPMVDRTVEVSVEVSVEDGGDGDGLRVDETRSGLLPIRAPELGTVYELVLQPQDVQPSTLATARVATASEVLVDGVELSPATLELASTIVAGARTDAERAEAIARHLREQYVLDFDSPPGHSLAVLELFLERTKRGRDEQFVAAYGLLAHAVGLPVRIAVGFQSEALPGGGGTVASSDQAIAWPEVDFGELGWIAFDPVPAQANTAPPAQGDGAVAPIGDDTEEPPVTTAVPTPDSSVPDDSPTPDTVDETETSAVAATAVGAGVTLVIAATVLTGYVLCVLALKSHRRRRRRAATEPAARALGAFRSGVDVLVDLGQRADRSRTDLELVDAGARTLGEPALHLTPVATVATAAVHSPIEPTPEECERAWAAIESFEQATAARVGRLRYVRAKVSTRSLRRGIPD</sequence>
<dbReference type="Pfam" id="PF01841">
    <property type="entry name" value="Transglut_core"/>
    <property type="match status" value="1"/>
</dbReference>
<keyword evidence="2" id="KW-0812">Transmembrane</keyword>
<dbReference type="InterPro" id="IPR021878">
    <property type="entry name" value="TgpA_N"/>
</dbReference>
<dbReference type="PANTHER" id="PTHR42736">
    <property type="entry name" value="PROTEIN-GLUTAMINE GAMMA-GLUTAMYLTRANSFERASE"/>
    <property type="match status" value="1"/>
</dbReference>
<accession>A0A6J6EVN9</accession>
<feature type="region of interest" description="Disordered" evidence="1">
    <location>
        <begin position="359"/>
        <end position="409"/>
    </location>
</feature>
<dbReference type="EMBL" id="CAEZSR010000146">
    <property type="protein sequence ID" value="CAB4580047.1"/>
    <property type="molecule type" value="Genomic_DNA"/>
</dbReference>
<feature type="compositionally biased region" description="Low complexity" evidence="1">
    <location>
        <begin position="382"/>
        <end position="403"/>
    </location>
</feature>
<dbReference type="SUPFAM" id="SSF54001">
    <property type="entry name" value="Cysteine proteinases"/>
    <property type="match status" value="1"/>
</dbReference>
<dbReference type="Pfam" id="PF11992">
    <property type="entry name" value="TgpA_N"/>
    <property type="match status" value="1"/>
</dbReference>
<feature type="transmembrane region" description="Helical" evidence="2">
    <location>
        <begin position="417"/>
        <end position="441"/>
    </location>
</feature>
<dbReference type="InterPro" id="IPR052901">
    <property type="entry name" value="Bact_TGase-like"/>
</dbReference>